<dbReference type="InterPro" id="IPR027275">
    <property type="entry name" value="PRC-brl_dom"/>
</dbReference>
<evidence type="ECO:0008006" key="7">
    <source>
        <dbReference type="Google" id="ProtNLM"/>
    </source>
</evidence>
<dbReference type="AlphaFoldDB" id="A0A1E3WDJ2"/>
<dbReference type="PANTHER" id="PTHR38593:SF1">
    <property type="entry name" value="BLR2558 PROTEIN"/>
    <property type="match status" value="1"/>
</dbReference>
<sequence>MKTTAFAATLALTLPLLATTSVSALAVTSEEFVNKATISDMFEVQSGKLAADKAKSEDVRDFGEQMVDDHTETTDDLMELIKDENIDVQPPTELDEKHQANLDKLKNLSGAKFDQTYIPMQVLAHEQAVNLFEDYSKSGDNDALKEWAVDTVPTLKEHLEEARDLNTELSKTAKTAANDDKAMDKSADKKTMDKVTDETDVDGAGNMAMNEKAENKNADTPRTGRHRPPSFEYVTQQSASDWTAQTLIGKSVENNNGETLGEVNNVILNEKGKVVAITVGVGGFLGLGEKDVGVPFEALKFRDEDAVDNNADGDDTADATDDTVTHDNEVVVIDATKEQLEAAPSFVWLDEKRDKRADAENDADTAVE</sequence>
<protein>
    <recommendedName>
        <fullName evidence="7">DUF4142 domain-containing protein</fullName>
    </recommendedName>
</protein>
<evidence type="ECO:0000256" key="1">
    <source>
        <dbReference type="SAM" id="MobiDB-lite"/>
    </source>
</evidence>
<feature type="region of interest" description="Disordered" evidence="1">
    <location>
        <begin position="172"/>
        <end position="228"/>
    </location>
</feature>
<accession>A0A1E3WDJ2</accession>
<keyword evidence="6" id="KW-1185">Reference proteome</keyword>
<evidence type="ECO:0000313" key="6">
    <source>
        <dbReference type="Proteomes" id="UP000095042"/>
    </source>
</evidence>
<feature type="region of interest" description="Disordered" evidence="1">
    <location>
        <begin position="307"/>
        <end position="326"/>
    </location>
</feature>
<keyword evidence="2" id="KW-0732">Signal</keyword>
<dbReference type="PANTHER" id="PTHR38593">
    <property type="entry name" value="BLR2558 PROTEIN"/>
    <property type="match status" value="1"/>
</dbReference>
<feature type="signal peptide" evidence="2">
    <location>
        <begin position="1"/>
        <end position="26"/>
    </location>
</feature>
<evidence type="ECO:0000256" key="2">
    <source>
        <dbReference type="SAM" id="SignalP"/>
    </source>
</evidence>
<evidence type="ECO:0000259" key="3">
    <source>
        <dbReference type="Pfam" id="PF05239"/>
    </source>
</evidence>
<dbReference type="OrthoDB" id="9101320at2"/>
<dbReference type="InterPro" id="IPR011033">
    <property type="entry name" value="PRC_barrel-like_sf"/>
</dbReference>
<gene>
    <name evidence="5" type="ORF">AUC71_07215</name>
</gene>
<feature type="chain" id="PRO_5009139268" description="DUF4142 domain-containing protein" evidence="2">
    <location>
        <begin position="27"/>
        <end position="368"/>
    </location>
</feature>
<evidence type="ECO:0000259" key="4">
    <source>
        <dbReference type="Pfam" id="PF13628"/>
    </source>
</evidence>
<feature type="domain" description="DUF4142" evidence="4">
    <location>
        <begin position="29"/>
        <end position="165"/>
    </location>
</feature>
<evidence type="ECO:0000313" key="5">
    <source>
        <dbReference type="EMBL" id="ODS03884.1"/>
    </source>
</evidence>
<dbReference type="Pfam" id="PF13628">
    <property type="entry name" value="DUF4142"/>
    <property type="match status" value="1"/>
</dbReference>
<dbReference type="Gene3D" id="2.30.30.240">
    <property type="entry name" value="PRC-barrel domain"/>
    <property type="match status" value="1"/>
</dbReference>
<reference evidence="5 6" key="1">
    <citation type="journal article" date="2016" name="Environ. Microbiol.">
        <title>New Methyloceanibacter diversity from North Sea sediments includes methanotroph containing solely the soluble methane monooxygenase.</title>
        <authorList>
            <person name="Vekeman B."/>
            <person name="Kerckhof F.M."/>
            <person name="Cremers G."/>
            <person name="de Vos P."/>
            <person name="Vandamme P."/>
            <person name="Boon N."/>
            <person name="Op den Camp H.J."/>
            <person name="Heylen K."/>
        </authorList>
    </citation>
    <scope>NUCLEOTIDE SEQUENCE [LARGE SCALE GENOMIC DNA]</scope>
    <source>
        <strain evidence="5 6">R-67177</strain>
    </source>
</reference>
<name>A0A1E3WDJ2_9HYPH</name>
<proteinExistence type="predicted"/>
<dbReference type="RefSeq" id="WP_069622927.1">
    <property type="nucleotide sequence ID" value="NZ_LPWD01000036.1"/>
</dbReference>
<organism evidence="5 6">
    <name type="scientific">Methyloceanibacter marginalis</name>
    <dbReference type="NCBI Taxonomy" id="1774971"/>
    <lineage>
        <taxon>Bacteria</taxon>
        <taxon>Pseudomonadati</taxon>
        <taxon>Pseudomonadota</taxon>
        <taxon>Alphaproteobacteria</taxon>
        <taxon>Hyphomicrobiales</taxon>
        <taxon>Hyphomicrobiaceae</taxon>
        <taxon>Methyloceanibacter</taxon>
    </lineage>
</organism>
<dbReference type="InterPro" id="IPR025419">
    <property type="entry name" value="DUF4142"/>
</dbReference>
<dbReference type="EMBL" id="LPWD01000036">
    <property type="protein sequence ID" value="ODS03884.1"/>
    <property type="molecule type" value="Genomic_DNA"/>
</dbReference>
<comment type="caution">
    <text evidence="5">The sequence shown here is derived from an EMBL/GenBank/DDBJ whole genome shotgun (WGS) entry which is preliminary data.</text>
</comment>
<dbReference type="Proteomes" id="UP000095042">
    <property type="component" value="Unassembled WGS sequence"/>
</dbReference>
<dbReference type="Gene3D" id="1.20.1260.10">
    <property type="match status" value="1"/>
</dbReference>
<feature type="domain" description="PRC-barrel" evidence="3">
    <location>
        <begin position="245"/>
        <end position="301"/>
    </location>
</feature>
<feature type="compositionally biased region" description="Basic and acidic residues" evidence="1">
    <location>
        <begin position="177"/>
        <end position="197"/>
    </location>
</feature>
<dbReference type="Pfam" id="PF05239">
    <property type="entry name" value="PRC"/>
    <property type="match status" value="1"/>
</dbReference>
<feature type="compositionally biased region" description="Acidic residues" evidence="1">
    <location>
        <begin position="307"/>
        <end position="321"/>
    </location>
</feature>
<dbReference type="SUPFAM" id="SSF50346">
    <property type="entry name" value="PRC-barrel domain"/>
    <property type="match status" value="1"/>
</dbReference>
<dbReference type="InterPro" id="IPR012347">
    <property type="entry name" value="Ferritin-like"/>
</dbReference>